<dbReference type="AlphaFoldDB" id="A0A1H9FVY1"/>
<proteinExistence type="predicted"/>
<keyword evidence="2" id="KW-1185">Reference proteome</keyword>
<gene>
    <name evidence="1" type="ORF">SAMN04487977_104172</name>
</gene>
<evidence type="ECO:0000313" key="2">
    <source>
        <dbReference type="Proteomes" id="UP000182360"/>
    </source>
</evidence>
<evidence type="ECO:0000313" key="1">
    <source>
        <dbReference type="EMBL" id="SEQ41703.1"/>
    </source>
</evidence>
<sequence>MAAQKALTLSTVSALSQCAVSLKPSPNTLLGQTLAYYRQMSDRYRKSEGSFFKRISCALNTGKIS</sequence>
<organism evidence="1 2">
    <name type="scientific">Treponema bryantii</name>
    <dbReference type="NCBI Taxonomy" id="163"/>
    <lineage>
        <taxon>Bacteria</taxon>
        <taxon>Pseudomonadati</taxon>
        <taxon>Spirochaetota</taxon>
        <taxon>Spirochaetia</taxon>
        <taxon>Spirochaetales</taxon>
        <taxon>Treponemataceae</taxon>
        <taxon>Treponema</taxon>
    </lineage>
</organism>
<protein>
    <submittedName>
        <fullName evidence="1">Uncharacterized protein</fullName>
    </submittedName>
</protein>
<dbReference type="EMBL" id="FOFU01000004">
    <property type="protein sequence ID" value="SEQ41703.1"/>
    <property type="molecule type" value="Genomic_DNA"/>
</dbReference>
<dbReference type="RefSeq" id="WP_074643120.1">
    <property type="nucleotide sequence ID" value="NZ_FOFU01000004.1"/>
</dbReference>
<accession>A0A1H9FVY1</accession>
<name>A0A1H9FVY1_9SPIR</name>
<dbReference type="Proteomes" id="UP000182360">
    <property type="component" value="Unassembled WGS sequence"/>
</dbReference>
<reference evidence="1 2" key="1">
    <citation type="submission" date="2016-10" db="EMBL/GenBank/DDBJ databases">
        <authorList>
            <person name="de Groot N.N."/>
        </authorList>
    </citation>
    <scope>NUCLEOTIDE SEQUENCE [LARGE SCALE GENOMIC DNA]</scope>
    <source>
        <strain evidence="1 2">B25</strain>
    </source>
</reference>